<dbReference type="GO" id="GO:0033214">
    <property type="term" value="P:siderophore-iron import into cell"/>
    <property type="evidence" value="ECO:0007669"/>
    <property type="project" value="TreeGrafter"/>
</dbReference>
<evidence type="ECO:0000256" key="8">
    <source>
        <dbReference type="SAM" id="Phobius"/>
    </source>
</evidence>
<feature type="transmembrane region" description="Helical" evidence="8">
    <location>
        <begin position="245"/>
        <end position="262"/>
    </location>
</feature>
<keyword evidence="9" id="KW-0614">Plasmid</keyword>
<dbReference type="PANTHER" id="PTHR30472:SF1">
    <property type="entry name" value="FE(3+) DICITRATE TRANSPORT SYSTEM PERMEASE PROTEIN FECC-RELATED"/>
    <property type="match status" value="1"/>
</dbReference>
<evidence type="ECO:0000256" key="6">
    <source>
        <dbReference type="ARBA" id="ARBA00022989"/>
    </source>
</evidence>
<feature type="transmembrane region" description="Helical" evidence="8">
    <location>
        <begin position="305"/>
        <end position="323"/>
    </location>
</feature>
<sequence length="331" mass="32725">MARSLAFPLLLLWGLVALAFLAALSLGAQKIAPGEVIGALTGAETPARDLILGLRLPRALAAIVVGAALAVAGLVMQAIARNPLADPSLTGVNAGAALAVVLGLMSFGALPRAAVAGLALGGAALAAVLVRLLAGRGETTLRLPLAGAAFASICMSVVALVVLMNPEARNIYRFWMVGSLAMADGPGLAALAPVALGGMALALIAARGIEAMMLSDELGAALGVSPARVLSLGLGAIALTAGASVALAGPVGFIGLIAPHLARRLASGRTGSSLTALILISAPLGAALALSADTIGRIAIRPSELPVGLVLAMIGAPAFMLFVRQILRARG</sequence>
<keyword evidence="5 8" id="KW-0812">Transmembrane</keyword>
<protein>
    <submittedName>
        <fullName evidence="9">Iron ABC transporter permease</fullName>
    </submittedName>
</protein>
<dbReference type="PATRIC" id="fig|1367847.3.peg.3689"/>
<dbReference type="eggNOG" id="COG0609">
    <property type="taxonomic scope" value="Bacteria"/>
</dbReference>
<dbReference type="HOGENOM" id="CLU_013016_1_0_5"/>
<evidence type="ECO:0000313" key="9">
    <source>
        <dbReference type="EMBL" id="AGT10753.1"/>
    </source>
</evidence>
<name>S5YH06_PARAH</name>
<proteinExistence type="inferred from homology"/>
<dbReference type="GO" id="GO:0022857">
    <property type="term" value="F:transmembrane transporter activity"/>
    <property type="evidence" value="ECO:0007669"/>
    <property type="project" value="InterPro"/>
</dbReference>
<feature type="transmembrane region" description="Helical" evidence="8">
    <location>
        <begin position="59"/>
        <end position="76"/>
    </location>
</feature>
<dbReference type="OrthoDB" id="9811975at2"/>
<evidence type="ECO:0000256" key="5">
    <source>
        <dbReference type="ARBA" id="ARBA00022692"/>
    </source>
</evidence>
<evidence type="ECO:0000256" key="2">
    <source>
        <dbReference type="ARBA" id="ARBA00007935"/>
    </source>
</evidence>
<evidence type="ECO:0000256" key="3">
    <source>
        <dbReference type="ARBA" id="ARBA00022448"/>
    </source>
</evidence>
<dbReference type="InterPro" id="IPR000522">
    <property type="entry name" value="ABC_transptr_permease_BtuC"/>
</dbReference>
<feature type="transmembrane region" description="Helical" evidence="8">
    <location>
        <begin position="185"/>
        <end position="206"/>
    </location>
</feature>
<accession>S5YH06</accession>
<keyword evidence="3" id="KW-0813">Transport</keyword>
<dbReference type="Gene3D" id="1.10.3470.10">
    <property type="entry name" value="ABC transporter involved in vitamin B12 uptake, BtuC"/>
    <property type="match status" value="1"/>
</dbReference>
<dbReference type="GO" id="GO:0005886">
    <property type="term" value="C:plasma membrane"/>
    <property type="evidence" value="ECO:0007669"/>
    <property type="project" value="UniProtKB-SubCell"/>
</dbReference>
<dbReference type="AlphaFoldDB" id="S5YH06"/>
<dbReference type="SUPFAM" id="SSF81345">
    <property type="entry name" value="ABC transporter involved in vitamin B12 uptake, BtuC"/>
    <property type="match status" value="1"/>
</dbReference>
<evidence type="ECO:0000256" key="7">
    <source>
        <dbReference type="ARBA" id="ARBA00023136"/>
    </source>
</evidence>
<feature type="transmembrane region" description="Helical" evidence="8">
    <location>
        <begin position="145"/>
        <end position="165"/>
    </location>
</feature>
<evidence type="ECO:0000313" key="10">
    <source>
        <dbReference type="Proteomes" id="UP000015480"/>
    </source>
</evidence>
<feature type="transmembrane region" description="Helical" evidence="8">
    <location>
        <begin position="113"/>
        <end position="133"/>
    </location>
</feature>
<organism evidence="9 10">
    <name type="scientific">Paracoccus aminophilus JCM 7686</name>
    <dbReference type="NCBI Taxonomy" id="1367847"/>
    <lineage>
        <taxon>Bacteria</taxon>
        <taxon>Pseudomonadati</taxon>
        <taxon>Pseudomonadota</taxon>
        <taxon>Alphaproteobacteria</taxon>
        <taxon>Rhodobacterales</taxon>
        <taxon>Paracoccaceae</taxon>
        <taxon>Paracoccus</taxon>
    </lineage>
</organism>
<comment type="similarity">
    <text evidence="2">Belongs to the binding-protein-dependent transport system permease family. FecCD subfamily.</text>
</comment>
<dbReference type="InterPro" id="IPR037294">
    <property type="entry name" value="ABC_BtuC-like"/>
</dbReference>
<geneLocation type="plasmid" evidence="9 10">
    <name>pAMI4</name>
</geneLocation>
<dbReference type="EMBL" id="CP006652">
    <property type="protein sequence ID" value="AGT10753.1"/>
    <property type="molecule type" value="Genomic_DNA"/>
</dbReference>
<keyword evidence="6 8" id="KW-1133">Transmembrane helix</keyword>
<dbReference type="PANTHER" id="PTHR30472">
    <property type="entry name" value="FERRIC ENTEROBACTIN TRANSPORT SYSTEM PERMEASE PROTEIN"/>
    <property type="match status" value="1"/>
</dbReference>
<evidence type="ECO:0000256" key="1">
    <source>
        <dbReference type="ARBA" id="ARBA00004651"/>
    </source>
</evidence>
<keyword evidence="10" id="KW-1185">Reference proteome</keyword>
<evidence type="ECO:0000256" key="4">
    <source>
        <dbReference type="ARBA" id="ARBA00022475"/>
    </source>
</evidence>
<feature type="transmembrane region" description="Helical" evidence="8">
    <location>
        <begin position="88"/>
        <end position="107"/>
    </location>
</feature>
<reference evidence="9 10" key="1">
    <citation type="journal article" date="2014" name="BMC Genomics">
        <title>Architecture and functions of a multipartite genome of the methylotrophic bacterium Paracoccus aminophilus JCM 7686, containing primary and secondary chromids.</title>
        <authorList>
            <person name="Dziewit L."/>
            <person name="Czarnecki J."/>
            <person name="Wibberg D."/>
            <person name="Radlinska M."/>
            <person name="Mrozek P."/>
            <person name="Szymczak M."/>
            <person name="Schluter A."/>
            <person name="Puhler A."/>
            <person name="Bartosik D."/>
        </authorList>
    </citation>
    <scope>NUCLEOTIDE SEQUENCE [LARGE SCALE GENOMIC DNA]</scope>
    <source>
        <strain evidence="9">JCM 7686</strain>
        <plasmid evidence="10">Plasmid pAMI4</plasmid>
    </source>
</reference>
<dbReference type="Proteomes" id="UP000015480">
    <property type="component" value="Plasmid pAMI4"/>
</dbReference>
<dbReference type="Pfam" id="PF01032">
    <property type="entry name" value="FecCD"/>
    <property type="match status" value="1"/>
</dbReference>
<keyword evidence="7 8" id="KW-0472">Membrane</keyword>
<keyword evidence="4" id="KW-1003">Cell membrane</keyword>
<dbReference type="RefSeq" id="WP_020952238.1">
    <property type="nucleotide sequence ID" value="NC_022049.1"/>
</dbReference>
<comment type="subcellular location">
    <subcellularLocation>
        <location evidence="1">Cell membrane</location>
        <topology evidence="1">Multi-pass membrane protein</topology>
    </subcellularLocation>
</comment>
<gene>
    <name evidence="9" type="ORF">JCM7686_pAMI4p062</name>
</gene>
<dbReference type="KEGG" id="pami:JCM7686_pAMI4p062"/>
<dbReference type="CDD" id="cd06550">
    <property type="entry name" value="TM_ABC_iron-siderophores_like"/>
    <property type="match status" value="1"/>
</dbReference>
<feature type="transmembrane region" description="Helical" evidence="8">
    <location>
        <begin position="274"/>
        <end position="299"/>
    </location>
</feature>